<evidence type="ECO:0000313" key="3">
    <source>
        <dbReference type="Proteomes" id="UP000191980"/>
    </source>
</evidence>
<dbReference type="AlphaFoldDB" id="A0A1V8M9F0"/>
<evidence type="ECO:0000313" key="2">
    <source>
        <dbReference type="EMBL" id="OQK18195.1"/>
    </source>
</evidence>
<reference evidence="2 3" key="1">
    <citation type="submission" date="2015-12" db="EMBL/GenBank/DDBJ databases">
        <authorList>
            <person name="Shamseldin A."/>
            <person name="Moawad H."/>
            <person name="Abd El-Rahim W.M."/>
            <person name="Sadowsky M.J."/>
        </authorList>
    </citation>
    <scope>NUCLEOTIDE SEQUENCE [LARGE SCALE GENOMIC DNA]</scope>
    <source>
        <strain evidence="2 3">WF1</strain>
    </source>
</reference>
<sequence length="163" mass="17746">MICVGILMAVLSLISPNVYLLGENASWIPVISLVVLVVGIFRCIDALASETAQGFLYNMQGGILDVVVGFLVFLSPEGEAANNLNLLIVGYMLTQGIYRNILLSVAEIPNPFANRLTGLISILLGIMIWIDWPASLWFIAFSLSVDISFRGWTLVVMASSTHK</sequence>
<keyword evidence="1" id="KW-0812">Transmembrane</keyword>
<keyword evidence="3" id="KW-1185">Reference proteome</keyword>
<evidence type="ECO:0000256" key="1">
    <source>
        <dbReference type="SAM" id="Phobius"/>
    </source>
</evidence>
<gene>
    <name evidence="2" type="ORF">AU255_10265</name>
</gene>
<keyword evidence="1" id="KW-0472">Membrane</keyword>
<feature type="transmembrane region" description="Helical" evidence="1">
    <location>
        <begin position="56"/>
        <end position="74"/>
    </location>
</feature>
<name>A0A1V8M9F0_9GAMM</name>
<comment type="caution">
    <text evidence="2">The sequence shown here is derived from an EMBL/GenBank/DDBJ whole genome shotgun (WGS) entry which is preliminary data.</text>
</comment>
<dbReference type="Proteomes" id="UP000191980">
    <property type="component" value="Unassembled WGS sequence"/>
</dbReference>
<keyword evidence="1" id="KW-1133">Transmembrane helix</keyword>
<protein>
    <submittedName>
        <fullName evidence="2">Uncharacterized protein</fullName>
    </submittedName>
</protein>
<organism evidence="2 3">
    <name type="scientific">Methyloprofundus sedimenti</name>
    <dbReference type="NCBI Taxonomy" id="1420851"/>
    <lineage>
        <taxon>Bacteria</taxon>
        <taxon>Pseudomonadati</taxon>
        <taxon>Pseudomonadota</taxon>
        <taxon>Gammaproteobacteria</taxon>
        <taxon>Methylococcales</taxon>
        <taxon>Methylococcaceae</taxon>
        <taxon>Methyloprofundus</taxon>
    </lineage>
</organism>
<feature type="transmembrane region" description="Helical" evidence="1">
    <location>
        <begin position="86"/>
        <end position="105"/>
    </location>
</feature>
<dbReference type="EMBL" id="LPUF01000001">
    <property type="protein sequence ID" value="OQK18195.1"/>
    <property type="molecule type" value="Genomic_DNA"/>
</dbReference>
<feature type="transmembrane region" description="Helical" evidence="1">
    <location>
        <begin position="26"/>
        <end position="44"/>
    </location>
</feature>
<accession>A0A1V8M9F0</accession>
<feature type="transmembrane region" description="Helical" evidence="1">
    <location>
        <begin position="112"/>
        <end position="130"/>
    </location>
</feature>
<proteinExistence type="predicted"/>